<sequence length="112" mass="12640">MEPNVSAGCALDTEVSQEEQISGRTGKIYCANCIHCKLVPAPAENASGQFYLRVRCDAGKWKKKLGGEKIYKYFTVTRRSIDACDCYESMGEDDNFISELRNTLPIRDELYD</sequence>
<evidence type="ECO:0000313" key="1">
    <source>
        <dbReference type="EMBL" id="MBO8449941.1"/>
    </source>
</evidence>
<reference evidence="1" key="2">
    <citation type="journal article" date="2021" name="PeerJ">
        <title>Extensive microbial diversity within the chicken gut microbiome revealed by metagenomics and culture.</title>
        <authorList>
            <person name="Gilroy R."/>
            <person name="Ravi A."/>
            <person name="Getino M."/>
            <person name="Pursley I."/>
            <person name="Horton D.L."/>
            <person name="Alikhan N.F."/>
            <person name="Baker D."/>
            <person name="Gharbi K."/>
            <person name="Hall N."/>
            <person name="Watson M."/>
            <person name="Adriaenssens E.M."/>
            <person name="Foster-Nyarko E."/>
            <person name="Jarju S."/>
            <person name="Secka A."/>
            <person name="Antonio M."/>
            <person name="Oren A."/>
            <person name="Chaudhuri R.R."/>
            <person name="La Ragione R."/>
            <person name="Hildebrand F."/>
            <person name="Pallen M.J."/>
        </authorList>
    </citation>
    <scope>NUCLEOTIDE SEQUENCE</scope>
    <source>
        <strain evidence="1">B3-4054</strain>
    </source>
</reference>
<dbReference type="AlphaFoldDB" id="A0A9D9HG34"/>
<dbReference type="Proteomes" id="UP000823616">
    <property type="component" value="Unassembled WGS sequence"/>
</dbReference>
<name>A0A9D9HG34_9SPIR</name>
<reference evidence="1" key="1">
    <citation type="submission" date="2020-10" db="EMBL/GenBank/DDBJ databases">
        <authorList>
            <person name="Gilroy R."/>
        </authorList>
    </citation>
    <scope>NUCLEOTIDE SEQUENCE</scope>
    <source>
        <strain evidence="1">B3-4054</strain>
    </source>
</reference>
<dbReference type="EMBL" id="JADIMS010000040">
    <property type="protein sequence ID" value="MBO8449941.1"/>
    <property type="molecule type" value="Genomic_DNA"/>
</dbReference>
<proteinExistence type="predicted"/>
<accession>A0A9D9HG34</accession>
<protein>
    <submittedName>
        <fullName evidence="1">Uncharacterized protein</fullName>
    </submittedName>
</protein>
<evidence type="ECO:0000313" key="2">
    <source>
        <dbReference type="Proteomes" id="UP000823616"/>
    </source>
</evidence>
<comment type="caution">
    <text evidence="1">The sequence shown here is derived from an EMBL/GenBank/DDBJ whole genome shotgun (WGS) entry which is preliminary data.</text>
</comment>
<organism evidence="1 2">
    <name type="scientific">Candidatus Avitreponema avistercoris</name>
    <dbReference type="NCBI Taxonomy" id="2840705"/>
    <lineage>
        <taxon>Bacteria</taxon>
        <taxon>Pseudomonadati</taxon>
        <taxon>Spirochaetota</taxon>
        <taxon>Spirochaetia</taxon>
        <taxon>Spirochaetales</taxon>
        <taxon>Candidatus Avitreponema</taxon>
    </lineage>
</organism>
<gene>
    <name evidence="1" type="ORF">IAA96_02430</name>
</gene>